<reference evidence="1 2" key="2">
    <citation type="submission" date="2020-01" db="EMBL/GenBank/DDBJ databases">
        <title>Microvirga sp. nov., an arsenate reduction bacterium isolated from Tibet hotspring sediments.</title>
        <authorList>
            <person name="Xian W.-D."/>
            <person name="Li W.-J."/>
        </authorList>
    </citation>
    <scope>NUCLEOTIDE SEQUENCE [LARGE SCALE GENOMIC DNA]</scope>
    <source>
        <strain evidence="1 2">KCTC 23863</strain>
    </source>
</reference>
<evidence type="ECO:0000313" key="1">
    <source>
        <dbReference type="EMBL" id="MXQ13236.1"/>
    </source>
</evidence>
<dbReference type="OrthoDB" id="7831428at2"/>
<gene>
    <name evidence="1" type="ORF">GR328_17550</name>
</gene>
<dbReference type="InterPro" id="IPR017738">
    <property type="entry name" value="T6SS-assoc_VCA0118"/>
</dbReference>
<dbReference type="Pfam" id="PF11319">
    <property type="entry name" value="VasI"/>
    <property type="match status" value="1"/>
</dbReference>
<comment type="caution">
    <text evidence="1">The sequence shown here is derived from an EMBL/GenBank/DDBJ whole genome shotgun (WGS) entry which is preliminary data.</text>
</comment>
<name>A0A7X3SQ66_9HYPH</name>
<organism evidence="1 2">
    <name type="scientific">Microvirga makkahensis</name>
    <dbReference type="NCBI Taxonomy" id="1128670"/>
    <lineage>
        <taxon>Bacteria</taxon>
        <taxon>Pseudomonadati</taxon>
        <taxon>Pseudomonadota</taxon>
        <taxon>Alphaproteobacteria</taxon>
        <taxon>Hyphomicrobiales</taxon>
        <taxon>Methylobacteriaceae</taxon>
        <taxon>Microvirga</taxon>
    </lineage>
</organism>
<dbReference type="Proteomes" id="UP000436483">
    <property type="component" value="Unassembled WGS sequence"/>
</dbReference>
<dbReference type="RefSeq" id="WP_160886005.1">
    <property type="nucleotide sequence ID" value="NZ_WURB01000014.1"/>
</dbReference>
<sequence length="174" mass="19234">MSLANVTGASKWQVREEKSRLDDSREVFLSVLLVGPIRGRYGQDKYGALFITCRERATNIYFVFGDHFMSSLQGAGKVSARVGTNTPKTISMIESNDHSALGLWGNRTAVPYVKDLFGGKSLYVRAVPYNESAIEMDFPIAGIDEAIKPLREACKCQDIVNHHAQHSIRGAPQT</sequence>
<evidence type="ECO:0000313" key="2">
    <source>
        <dbReference type="Proteomes" id="UP000436483"/>
    </source>
</evidence>
<dbReference type="EMBL" id="WURB01000014">
    <property type="protein sequence ID" value="MXQ13236.1"/>
    <property type="molecule type" value="Genomic_DNA"/>
</dbReference>
<accession>A0A7X3SQ66</accession>
<dbReference type="AlphaFoldDB" id="A0A7X3SQ66"/>
<reference evidence="1 2" key="1">
    <citation type="submission" date="2019-12" db="EMBL/GenBank/DDBJ databases">
        <authorList>
            <person name="Yuan C.-G."/>
        </authorList>
    </citation>
    <scope>NUCLEOTIDE SEQUENCE [LARGE SCALE GENOMIC DNA]</scope>
    <source>
        <strain evidence="1 2">KCTC 23863</strain>
    </source>
</reference>
<proteinExistence type="predicted"/>
<protein>
    <submittedName>
        <fullName evidence="1">Uncharacterized protein</fullName>
    </submittedName>
</protein>
<keyword evidence="2" id="KW-1185">Reference proteome</keyword>